<dbReference type="STRING" id="1802758.A3A96_01960"/>
<gene>
    <name evidence="1" type="ORF">A3A96_01960</name>
</gene>
<dbReference type="AlphaFoldDB" id="A0A1G2TVX1"/>
<comment type="caution">
    <text evidence="1">The sequence shown here is derived from an EMBL/GenBank/DDBJ whole genome shotgun (WGS) entry which is preliminary data.</text>
</comment>
<organism evidence="1 2">
    <name type="scientific">Candidatus Zambryskibacteria bacterium RIFCSPLOWO2_01_FULL_39_39</name>
    <dbReference type="NCBI Taxonomy" id="1802758"/>
    <lineage>
        <taxon>Bacteria</taxon>
        <taxon>Candidatus Zambryskiibacteriota</taxon>
    </lineage>
</organism>
<dbReference type="Proteomes" id="UP000177707">
    <property type="component" value="Unassembled WGS sequence"/>
</dbReference>
<dbReference type="EMBL" id="MHWB01000013">
    <property type="protein sequence ID" value="OHB01437.1"/>
    <property type="molecule type" value="Genomic_DNA"/>
</dbReference>
<evidence type="ECO:0000313" key="2">
    <source>
        <dbReference type="Proteomes" id="UP000177707"/>
    </source>
</evidence>
<proteinExistence type="predicted"/>
<accession>A0A1G2TVX1</accession>
<reference evidence="1 2" key="1">
    <citation type="journal article" date="2016" name="Nat. Commun.">
        <title>Thousands of microbial genomes shed light on interconnected biogeochemical processes in an aquifer system.</title>
        <authorList>
            <person name="Anantharaman K."/>
            <person name="Brown C.T."/>
            <person name="Hug L.A."/>
            <person name="Sharon I."/>
            <person name="Castelle C.J."/>
            <person name="Probst A.J."/>
            <person name="Thomas B.C."/>
            <person name="Singh A."/>
            <person name="Wilkins M.J."/>
            <person name="Karaoz U."/>
            <person name="Brodie E.L."/>
            <person name="Williams K.H."/>
            <person name="Hubbard S.S."/>
            <person name="Banfield J.F."/>
        </authorList>
    </citation>
    <scope>NUCLEOTIDE SEQUENCE [LARGE SCALE GENOMIC DNA]</scope>
</reference>
<evidence type="ECO:0000313" key="1">
    <source>
        <dbReference type="EMBL" id="OHB01437.1"/>
    </source>
</evidence>
<sequence>MKNLRVWLQQNHFFEIPKEYNFVIKKEERTRERFILECGFQENKDNSWYPLIIALDLRDPNRLGPQMYNYTFFGRLEHTPWWDRGLSAMVVFFTPIFHYHS</sequence>
<name>A0A1G2TVX1_9BACT</name>
<protein>
    <submittedName>
        <fullName evidence="1">Uncharacterized protein</fullName>
    </submittedName>
</protein>